<dbReference type="InterPro" id="IPR027417">
    <property type="entry name" value="P-loop_NTPase"/>
</dbReference>
<dbReference type="PROSITE" id="PS51450">
    <property type="entry name" value="LRR"/>
    <property type="match status" value="1"/>
</dbReference>
<dbReference type="Pfam" id="PF13855">
    <property type="entry name" value="LRR_8"/>
    <property type="match status" value="1"/>
</dbReference>
<dbReference type="PRINTS" id="PR00364">
    <property type="entry name" value="DISEASERSIST"/>
</dbReference>
<keyword evidence="3" id="KW-0677">Repeat</keyword>
<reference evidence="8" key="1">
    <citation type="journal article" date="2022" name="Int. J. Mol. Sci.">
        <title>Draft Genome of Tanacetum Coccineum: Genomic Comparison of Closely Related Tanacetum-Family Plants.</title>
        <authorList>
            <person name="Yamashiro T."/>
            <person name="Shiraishi A."/>
            <person name="Nakayama K."/>
            <person name="Satake H."/>
        </authorList>
    </citation>
    <scope>NUCLEOTIDE SEQUENCE</scope>
</reference>
<gene>
    <name evidence="8" type="ORF">Tco_0728026</name>
</gene>
<evidence type="ECO:0000259" key="7">
    <source>
        <dbReference type="PROSITE" id="PS50104"/>
    </source>
</evidence>
<protein>
    <recommendedName>
        <fullName evidence="1">ADP-ribosyl cyclase/cyclic ADP-ribose hydrolase</fullName>
        <ecNumber evidence="1">3.2.2.6</ecNumber>
    </recommendedName>
</protein>
<dbReference type="Pfam" id="PF01582">
    <property type="entry name" value="TIR"/>
    <property type="match status" value="1"/>
</dbReference>
<dbReference type="SUPFAM" id="SSF52200">
    <property type="entry name" value="Toll/Interleukin receptor TIR domain"/>
    <property type="match status" value="1"/>
</dbReference>
<dbReference type="EC" id="3.2.2.6" evidence="1"/>
<comment type="caution">
    <text evidence="8">The sequence shown here is derived from an EMBL/GenBank/DDBJ whole genome shotgun (WGS) entry which is preliminary data.</text>
</comment>
<dbReference type="Pfam" id="PF20160">
    <property type="entry name" value="C-JID"/>
    <property type="match status" value="1"/>
</dbReference>
<feature type="domain" description="TIR" evidence="7">
    <location>
        <begin position="1"/>
        <end position="151"/>
    </location>
</feature>
<proteinExistence type="predicted"/>
<dbReference type="InterPro" id="IPR035897">
    <property type="entry name" value="Toll_tir_struct_dom_sf"/>
</dbReference>
<keyword evidence="4" id="KW-0378">Hydrolase</keyword>
<dbReference type="EMBL" id="BQNB010010502">
    <property type="protein sequence ID" value="GJS78145.1"/>
    <property type="molecule type" value="Genomic_DNA"/>
</dbReference>
<dbReference type="InterPro" id="IPR001611">
    <property type="entry name" value="Leu-rich_rpt"/>
</dbReference>
<evidence type="ECO:0000256" key="3">
    <source>
        <dbReference type="ARBA" id="ARBA00022737"/>
    </source>
</evidence>
<dbReference type="Pfam" id="PF23282">
    <property type="entry name" value="WHD_ROQ1"/>
    <property type="match status" value="1"/>
</dbReference>
<keyword evidence="9" id="KW-1185">Reference proteome</keyword>
<dbReference type="InterPro" id="IPR045344">
    <property type="entry name" value="C-JID"/>
</dbReference>
<evidence type="ECO:0000313" key="8">
    <source>
        <dbReference type="EMBL" id="GJS78145.1"/>
    </source>
</evidence>
<evidence type="ECO:0000256" key="1">
    <source>
        <dbReference type="ARBA" id="ARBA00011982"/>
    </source>
</evidence>
<dbReference type="Gene3D" id="3.80.10.10">
    <property type="entry name" value="Ribonuclease Inhibitor"/>
    <property type="match status" value="2"/>
</dbReference>
<dbReference type="PANTHER" id="PTHR11017:SF573">
    <property type="entry name" value="ADP-RIBOSYL CYCLASE_CYCLIC ADP-RIBOSE HYDROLASE"/>
    <property type="match status" value="1"/>
</dbReference>
<organism evidence="8 9">
    <name type="scientific">Tanacetum coccineum</name>
    <dbReference type="NCBI Taxonomy" id="301880"/>
    <lineage>
        <taxon>Eukaryota</taxon>
        <taxon>Viridiplantae</taxon>
        <taxon>Streptophyta</taxon>
        <taxon>Embryophyta</taxon>
        <taxon>Tracheophyta</taxon>
        <taxon>Spermatophyta</taxon>
        <taxon>Magnoliopsida</taxon>
        <taxon>eudicotyledons</taxon>
        <taxon>Gunneridae</taxon>
        <taxon>Pentapetalae</taxon>
        <taxon>asterids</taxon>
        <taxon>campanulids</taxon>
        <taxon>Asterales</taxon>
        <taxon>Asteraceae</taxon>
        <taxon>Asteroideae</taxon>
        <taxon>Anthemideae</taxon>
        <taxon>Anthemidinae</taxon>
        <taxon>Tanacetum</taxon>
    </lineage>
</organism>
<dbReference type="InterPro" id="IPR058192">
    <property type="entry name" value="WHD_ROQ1-like"/>
</dbReference>
<dbReference type="Pfam" id="PF00931">
    <property type="entry name" value="NB-ARC"/>
    <property type="match status" value="1"/>
</dbReference>
<dbReference type="SUPFAM" id="SSF52058">
    <property type="entry name" value="L domain-like"/>
    <property type="match status" value="1"/>
</dbReference>
<accession>A0ABQ4YMB9</accession>
<evidence type="ECO:0000256" key="6">
    <source>
        <dbReference type="ARBA" id="ARBA00047304"/>
    </source>
</evidence>
<dbReference type="Gene3D" id="1.10.8.430">
    <property type="entry name" value="Helical domain of apoptotic protease-activating factors"/>
    <property type="match status" value="1"/>
</dbReference>
<dbReference type="PANTHER" id="PTHR11017">
    <property type="entry name" value="LEUCINE-RICH REPEAT-CONTAINING PROTEIN"/>
    <property type="match status" value="1"/>
</dbReference>
<dbReference type="InterPro" id="IPR042197">
    <property type="entry name" value="Apaf_helical"/>
</dbReference>
<dbReference type="SMART" id="SM00382">
    <property type="entry name" value="AAA"/>
    <property type="match status" value="1"/>
</dbReference>
<dbReference type="InterPro" id="IPR032675">
    <property type="entry name" value="LRR_dom_sf"/>
</dbReference>
<dbReference type="InterPro" id="IPR002182">
    <property type="entry name" value="NB-ARC"/>
</dbReference>
<dbReference type="InterPro" id="IPR000157">
    <property type="entry name" value="TIR_dom"/>
</dbReference>
<sequence>MDHLFNDFKQKGIHAFRDDRELPKGEVISPYLYQAIEESRFLIVIFSKDYASSSWCLRELVKILECKEMGWPKHEVEILFYDVKPDVVRKQTESYAEAFAKHQVSYRPEVDKWKEALSMAANLSGWDLQDMTNGYEYKFIDCISKDILKKLCDGPLHIGENIVGIDFHFDRLGLSRFVGSDKVHMIGICGISGIGKTTLAKAIYNLMYVHFEGSCFCEDVSKRQGLTQVQLHMIGKIMKIEDLKISSVGEEIMVIKKMMSSKPILLVLDDVDDHEQLEALASTPDWFSLGSLIIFTCKDKQLLRSHRVDEIHAMDFLDEDRSLELFRSYAFKEKDSSIEFEEVSQEVVKYVQGHPLALKVLGRFLYEKTVGQWVSELDKLKVYPNEQIQRVLRLSYDGLDLHQKNILLDIACLFVGENRDFVASVLDGCNFFADTNMKVLVDKSLITISSDMSLQMHDLIQAMARGIVREESIMPGKPIRLLNLSEVYDLLSGKKVAITEAVQVLVLLLEKSSQKVHIDATGFAHLKKLRILKIYQIDKFLQEFELKNYNVKFSGSLYFLSNELRLFCWHGCPFTYFPSDFYPENIVVIDLSYSIIKQLWTTPKCLRRLKFMKLRHCCNLTTTPDFSEITNLEELDLEGCVNLVTVHPSIGMLKRLVVLNMRDCRRAMSCLNVNQMPEAFWSRWWNSIPGFIWNQQHPQRSVSLAGLHMLKKLNFSYCNLEQVPESIGGLSCLERLDLKGNNFTSLPGSLTQLSHLDYLYVNGCKKLEVLPKFPPSLYELSARDCTSLCSITGTCLYSDLSNCPKLFTNLAIDSHLSISGTQCLDSSITSLGSTNRFSSFRQYAGIQNNRCKLFRFPGSSIERMDIVYPGNSIPEWFTNKSMGNHVKVELPSDWCYDKFRGFKTCIVFKRKIPRESIGYSIKNFDGSSLGGCYIKGNPIRINEPYMIWLHYTWNTSEWKEAKNVVTLCFDEDNDVEVKEFGARLICDGDLEQDVANSITTWWGPEYVSWASWSPKRL</sequence>
<dbReference type="SMART" id="SM00255">
    <property type="entry name" value="TIR"/>
    <property type="match status" value="1"/>
</dbReference>
<evidence type="ECO:0000256" key="4">
    <source>
        <dbReference type="ARBA" id="ARBA00022801"/>
    </source>
</evidence>
<dbReference type="SMART" id="SM00369">
    <property type="entry name" value="LRR_TYP"/>
    <property type="match status" value="2"/>
</dbReference>
<evidence type="ECO:0000313" key="9">
    <source>
        <dbReference type="Proteomes" id="UP001151760"/>
    </source>
</evidence>
<keyword evidence="5" id="KW-0520">NAD</keyword>
<evidence type="ECO:0000256" key="2">
    <source>
        <dbReference type="ARBA" id="ARBA00022614"/>
    </source>
</evidence>
<dbReference type="Proteomes" id="UP001151760">
    <property type="component" value="Unassembled WGS sequence"/>
</dbReference>
<dbReference type="PROSITE" id="PS50104">
    <property type="entry name" value="TIR"/>
    <property type="match status" value="1"/>
</dbReference>
<name>A0ABQ4YMB9_9ASTR</name>
<reference evidence="8" key="2">
    <citation type="submission" date="2022-01" db="EMBL/GenBank/DDBJ databases">
        <authorList>
            <person name="Yamashiro T."/>
            <person name="Shiraishi A."/>
            <person name="Satake H."/>
            <person name="Nakayama K."/>
        </authorList>
    </citation>
    <scope>NUCLEOTIDE SEQUENCE</scope>
</reference>
<dbReference type="Gene3D" id="3.40.50.10140">
    <property type="entry name" value="Toll/interleukin-1 receptor homology (TIR) domain"/>
    <property type="match status" value="1"/>
</dbReference>
<dbReference type="Gene3D" id="3.40.50.300">
    <property type="entry name" value="P-loop containing nucleotide triphosphate hydrolases"/>
    <property type="match status" value="1"/>
</dbReference>
<dbReference type="SUPFAM" id="SSF52540">
    <property type="entry name" value="P-loop containing nucleoside triphosphate hydrolases"/>
    <property type="match status" value="1"/>
</dbReference>
<evidence type="ECO:0000256" key="5">
    <source>
        <dbReference type="ARBA" id="ARBA00023027"/>
    </source>
</evidence>
<keyword evidence="2" id="KW-0433">Leucine-rich repeat</keyword>
<dbReference type="InterPro" id="IPR003593">
    <property type="entry name" value="AAA+_ATPase"/>
</dbReference>
<dbReference type="InterPro" id="IPR003591">
    <property type="entry name" value="Leu-rich_rpt_typical-subtyp"/>
</dbReference>
<comment type="catalytic activity">
    <reaction evidence="6">
        <text>NAD(+) + H2O = ADP-D-ribose + nicotinamide + H(+)</text>
        <dbReference type="Rhea" id="RHEA:16301"/>
        <dbReference type="ChEBI" id="CHEBI:15377"/>
        <dbReference type="ChEBI" id="CHEBI:15378"/>
        <dbReference type="ChEBI" id="CHEBI:17154"/>
        <dbReference type="ChEBI" id="CHEBI:57540"/>
        <dbReference type="ChEBI" id="CHEBI:57967"/>
        <dbReference type="EC" id="3.2.2.6"/>
    </reaction>
    <physiologicalReaction direction="left-to-right" evidence="6">
        <dbReference type="Rhea" id="RHEA:16302"/>
    </physiologicalReaction>
</comment>
<dbReference type="InterPro" id="IPR044974">
    <property type="entry name" value="Disease_R_plants"/>
</dbReference>